<sequence>MWQLFSNSESMKIRFLGTGTSTGIPQIGCHCPVCQSPDERDRRLRCSVAITTGEQQLLIDCTPDFRQQALTIPFKKINGILFTHEHYDHTGGIDDLRPYSCFGPVELFMEEQLEKVVRNRLPYCFSENRYGGIPDIHVQRIDPYHSFQIGALEIIPIRIMHHKLPILGFRIGSFAYLTDVKSIPEAEFEKLRGLDLLVISALRKTEHISHLSLAESLQIIERIAPRRSFLTHFSHEMGLHAEMADELPDGVYPAYDGLEIDL</sequence>
<dbReference type="SUPFAM" id="SSF56281">
    <property type="entry name" value="Metallo-hydrolase/oxidoreductase"/>
    <property type="match status" value="1"/>
</dbReference>
<dbReference type="Proteomes" id="UP000053860">
    <property type="component" value="Unassembled WGS sequence"/>
</dbReference>
<dbReference type="PANTHER" id="PTHR42663:SF6">
    <property type="entry name" value="HYDROLASE C777.06C-RELATED"/>
    <property type="match status" value="1"/>
</dbReference>
<dbReference type="PANTHER" id="PTHR42663">
    <property type="entry name" value="HYDROLASE C777.06C-RELATED-RELATED"/>
    <property type="match status" value="1"/>
</dbReference>
<evidence type="ECO:0000259" key="1">
    <source>
        <dbReference type="Pfam" id="PF12706"/>
    </source>
</evidence>
<dbReference type="AlphaFoldDB" id="A0A101HIA0"/>
<dbReference type="InterPro" id="IPR001279">
    <property type="entry name" value="Metallo-B-lactamas"/>
</dbReference>
<name>A0A101HIA0_9BACT</name>
<accession>A0A101HIA0</accession>
<organism evidence="2 3">
    <name type="scientific">Proteiniphilum acetatigenes</name>
    <dbReference type="NCBI Taxonomy" id="294710"/>
    <lineage>
        <taxon>Bacteria</taxon>
        <taxon>Pseudomonadati</taxon>
        <taxon>Bacteroidota</taxon>
        <taxon>Bacteroidia</taxon>
        <taxon>Bacteroidales</taxon>
        <taxon>Dysgonomonadaceae</taxon>
        <taxon>Proteiniphilum</taxon>
    </lineage>
</organism>
<dbReference type="Gene3D" id="3.60.15.10">
    <property type="entry name" value="Ribonuclease Z/Hydroxyacylglutathione hydrolase-like"/>
    <property type="match status" value="1"/>
</dbReference>
<comment type="caution">
    <text evidence="2">The sequence shown here is derived from an EMBL/GenBank/DDBJ whole genome shotgun (WGS) entry which is preliminary data.</text>
</comment>
<gene>
    <name evidence="2" type="ORF">XD92_0903</name>
</gene>
<dbReference type="Pfam" id="PF12706">
    <property type="entry name" value="Lactamase_B_2"/>
    <property type="match status" value="1"/>
</dbReference>
<reference evidence="3" key="1">
    <citation type="journal article" date="2015" name="MBio">
        <title>Genome-Resolved Metagenomic Analysis Reveals Roles for Candidate Phyla and Other Microbial Community Members in Biogeochemical Transformations in Oil Reservoirs.</title>
        <authorList>
            <person name="Hu P."/>
            <person name="Tom L."/>
            <person name="Singh A."/>
            <person name="Thomas B.C."/>
            <person name="Baker B.J."/>
            <person name="Piceno Y.M."/>
            <person name="Andersen G.L."/>
            <person name="Banfield J.F."/>
        </authorList>
    </citation>
    <scope>NUCLEOTIDE SEQUENCE [LARGE SCALE GENOMIC DNA]</scope>
</reference>
<evidence type="ECO:0000313" key="2">
    <source>
        <dbReference type="EMBL" id="KUK77158.1"/>
    </source>
</evidence>
<proteinExistence type="predicted"/>
<evidence type="ECO:0000313" key="3">
    <source>
        <dbReference type="Proteomes" id="UP000053860"/>
    </source>
</evidence>
<dbReference type="PATRIC" id="fig|294710.3.peg.1247"/>
<feature type="domain" description="Metallo-beta-lactamase" evidence="1">
    <location>
        <begin position="57"/>
        <end position="233"/>
    </location>
</feature>
<dbReference type="CDD" id="cd16279">
    <property type="entry name" value="metallo-hydrolase-like_MBL-fold"/>
    <property type="match status" value="1"/>
</dbReference>
<dbReference type="InterPro" id="IPR036866">
    <property type="entry name" value="RibonucZ/Hydroxyglut_hydro"/>
</dbReference>
<dbReference type="EMBL" id="LGGN01000159">
    <property type="protein sequence ID" value="KUK77158.1"/>
    <property type="molecule type" value="Genomic_DNA"/>
</dbReference>
<protein>
    <recommendedName>
        <fullName evidence="1">Metallo-beta-lactamase domain-containing protein</fullName>
    </recommendedName>
</protein>